<evidence type="ECO:0000313" key="2">
    <source>
        <dbReference type="EMBL" id="QWZ09103.1"/>
    </source>
</evidence>
<dbReference type="PANTHER" id="PTHR43581:SF2">
    <property type="entry name" value="EXCINUCLEASE ATPASE SUBUNIT"/>
    <property type="match status" value="1"/>
</dbReference>
<dbReference type="InterPro" id="IPR003959">
    <property type="entry name" value="ATPase_AAA_core"/>
</dbReference>
<evidence type="ECO:0000259" key="1">
    <source>
        <dbReference type="Pfam" id="PF13304"/>
    </source>
</evidence>
<keyword evidence="3" id="KW-1185">Reference proteome</keyword>
<reference evidence="2" key="1">
    <citation type="submission" date="2021-06" db="EMBL/GenBank/DDBJ databases">
        <title>Complete genome sequence of Nocardioides sp. G188.</title>
        <authorList>
            <person name="Im W.-T."/>
        </authorList>
    </citation>
    <scope>NUCLEOTIDE SEQUENCE</scope>
    <source>
        <strain evidence="2">G188</strain>
    </source>
</reference>
<dbReference type="Proteomes" id="UP000683575">
    <property type="component" value="Chromosome"/>
</dbReference>
<dbReference type="InterPro" id="IPR051396">
    <property type="entry name" value="Bact_Antivir_Def_Nuclease"/>
</dbReference>
<protein>
    <submittedName>
        <fullName evidence="2">AAA family ATPase</fullName>
    </submittedName>
</protein>
<accession>A0A975T003</accession>
<dbReference type="Pfam" id="PF13304">
    <property type="entry name" value="AAA_21"/>
    <property type="match status" value="1"/>
</dbReference>
<evidence type="ECO:0000313" key="3">
    <source>
        <dbReference type="Proteomes" id="UP000683575"/>
    </source>
</evidence>
<dbReference type="KEGG" id="nps:KRR39_04640"/>
<name>A0A975T003_9ACTN</name>
<dbReference type="EMBL" id="CP077062">
    <property type="protein sequence ID" value="QWZ09103.1"/>
    <property type="molecule type" value="Genomic_DNA"/>
</dbReference>
<gene>
    <name evidence="2" type="ORF">KRR39_04640</name>
</gene>
<proteinExistence type="predicted"/>
<feature type="domain" description="ATPase AAA-type core" evidence="1">
    <location>
        <begin position="30"/>
        <end position="320"/>
    </location>
</feature>
<organism evidence="2 3">
    <name type="scientific">Nocardioides panacis</name>
    <dbReference type="NCBI Taxonomy" id="2849501"/>
    <lineage>
        <taxon>Bacteria</taxon>
        <taxon>Bacillati</taxon>
        <taxon>Actinomycetota</taxon>
        <taxon>Actinomycetes</taxon>
        <taxon>Propionibacteriales</taxon>
        <taxon>Nocardioidaceae</taxon>
        <taxon>Nocardioides</taxon>
    </lineage>
</organism>
<dbReference type="GO" id="GO:0005524">
    <property type="term" value="F:ATP binding"/>
    <property type="evidence" value="ECO:0007669"/>
    <property type="project" value="InterPro"/>
</dbReference>
<sequence>MNDTREGFRRLHVEDWRQFESVDLEIHPRLTVLTGANASGKSTLLALLARHFNWARGYSSSPVRVKRGNAWHTLGRRRARRVLQQPGLWDTVGTLGYANGAETVISVPAVTDPNNRTQYDITLNSQQAVQGLFISSHRLASGNYTHVPTIPTSFMPPDQLFEQFANEARQRWAGGWSGRPPQMAMKEALISAAVFGTRGNDSVDFNQDAFDIWHGFQRIAQTLMPKSLGFEALRVRAPDVILQTSSDDFVIDEASGGISAILEIAWQLFLKSRVNPAMTVVMDEPENHLHPSLQRDLMPNLLQAFPLAQFVVATHSPFVVTAVEDSNVYVLDYNNERRVESRKLDYINKAASADETLRRVLGLDSTYPSWAIEEFDEIVSKYLAGSVSTERMRALRAELNNAGLVGQFPEAVERISDSVAEDSFE</sequence>
<dbReference type="AlphaFoldDB" id="A0A975T003"/>
<dbReference type="PANTHER" id="PTHR43581">
    <property type="entry name" value="ATP/GTP PHOSPHATASE"/>
    <property type="match status" value="1"/>
</dbReference>
<dbReference type="GO" id="GO:0016887">
    <property type="term" value="F:ATP hydrolysis activity"/>
    <property type="evidence" value="ECO:0007669"/>
    <property type="project" value="InterPro"/>
</dbReference>